<evidence type="ECO:0000256" key="4">
    <source>
        <dbReference type="ARBA" id="ARBA00022958"/>
    </source>
</evidence>
<dbReference type="EMBL" id="JAEACU010000007">
    <property type="protein sequence ID" value="KAH7521224.1"/>
    <property type="molecule type" value="Genomic_DNA"/>
</dbReference>
<dbReference type="GO" id="GO:0034702">
    <property type="term" value="C:monoatomic ion channel complex"/>
    <property type="evidence" value="ECO:0007669"/>
    <property type="project" value="UniProtKB-KW"/>
</dbReference>
<accession>A0A978V1J1</accession>
<dbReference type="Gene3D" id="1.10.287.70">
    <property type="match status" value="1"/>
</dbReference>
<evidence type="ECO:0000256" key="3">
    <source>
        <dbReference type="ARBA" id="ARBA00022882"/>
    </source>
</evidence>
<evidence type="ECO:0000256" key="5">
    <source>
        <dbReference type="ARBA" id="ARBA00023303"/>
    </source>
</evidence>
<evidence type="ECO:0000256" key="6">
    <source>
        <dbReference type="SAM" id="MobiDB-lite"/>
    </source>
</evidence>
<keyword evidence="5" id="KW-0407">Ion channel</keyword>
<dbReference type="GO" id="GO:0005249">
    <property type="term" value="F:voltage-gated potassium channel activity"/>
    <property type="evidence" value="ECO:0007669"/>
    <property type="project" value="InterPro"/>
</dbReference>
<evidence type="ECO:0000256" key="1">
    <source>
        <dbReference type="ARBA" id="ARBA00022538"/>
    </source>
</evidence>
<dbReference type="PANTHER" id="PTHR45743:SF56">
    <property type="entry name" value="POTASSIUM CHANNEL DOMAIN-CONTAINING PROTEIN"/>
    <property type="match status" value="1"/>
</dbReference>
<comment type="caution">
    <text evidence="8">The sequence shown here is derived from an EMBL/GenBank/DDBJ whole genome shotgun (WGS) entry which is preliminary data.</text>
</comment>
<keyword evidence="4" id="KW-0630">Potassium</keyword>
<dbReference type="SUPFAM" id="SSF81324">
    <property type="entry name" value="Voltage-gated potassium channels"/>
    <property type="match status" value="1"/>
</dbReference>
<evidence type="ECO:0000256" key="2">
    <source>
        <dbReference type="ARBA" id="ARBA00022826"/>
    </source>
</evidence>
<keyword evidence="7" id="KW-1133">Transmembrane helix</keyword>
<dbReference type="InterPro" id="IPR045319">
    <property type="entry name" value="KAT/AKT"/>
</dbReference>
<name>A0A978V1J1_ZIZJJ</name>
<dbReference type="AlphaFoldDB" id="A0A978V1J1"/>
<keyword evidence="3" id="KW-0406">Ion transport</keyword>
<dbReference type="Proteomes" id="UP000813462">
    <property type="component" value="Unassembled WGS sequence"/>
</dbReference>
<evidence type="ECO:0000256" key="7">
    <source>
        <dbReference type="SAM" id="Phobius"/>
    </source>
</evidence>
<feature type="transmembrane region" description="Helical" evidence="7">
    <location>
        <begin position="293"/>
        <end position="311"/>
    </location>
</feature>
<keyword evidence="7" id="KW-0812">Transmembrane</keyword>
<reference evidence="8" key="1">
    <citation type="journal article" date="2021" name="Front. Plant Sci.">
        <title>Chromosome-Scale Genome Assembly for Chinese Sour Jujube and Insights Into Its Genome Evolution and Domestication Signature.</title>
        <authorList>
            <person name="Shen L.-Y."/>
            <person name="Luo H."/>
            <person name="Wang X.-L."/>
            <person name="Wang X.-M."/>
            <person name="Qiu X.-J."/>
            <person name="Liu H."/>
            <person name="Zhou S.-S."/>
            <person name="Jia K.-H."/>
            <person name="Nie S."/>
            <person name="Bao Y.-T."/>
            <person name="Zhang R.-G."/>
            <person name="Yun Q.-Z."/>
            <person name="Chai Y.-H."/>
            <person name="Lu J.-Y."/>
            <person name="Li Y."/>
            <person name="Zhao S.-W."/>
            <person name="Mao J.-F."/>
            <person name="Jia S.-G."/>
            <person name="Mao Y.-M."/>
        </authorList>
    </citation>
    <scope>NUCLEOTIDE SEQUENCE</scope>
    <source>
        <strain evidence="8">AT0</strain>
        <tissue evidence="8">Leaf</tissue>
    </source>
</reference>
<keyword evidence="2" id="KW-0631">Potassium channel</keyword>
<gene>
    <name evidence="8" type="ORF">FEM48_Zijuj07G0010500</name>
</gene>
<keyword evidence="3" id="KW-0813">Transport</keyword>
<evidence type="ECO:0000313" key="9">
    <source>
        <dbReference type="Proteomes" id="UP000813462"/>
    </source>
</evidence>
<evidence type="ECO:0000313" key="8">
    <source>
        <dbReference type="EMBL" id="KAH7521224.1"/>
    </source>
</evidence>
<keyword evidence="3" id="KW-0851">Voltage-gated channel</keyword>
<protein>
    <submittedName>
        <fullName evidence="8">Uncharacterized protein</fullName>
    </submittedName>
</protein>
<sequence length="336" mass="38303">MEDTQLPLLDQARSREVVAGQQQQQIVGSKDVIQIQGNSTIIIKGKFKVIHEGSTVVDLSRTEDNSGEGTGQAEDNSGEGTDQAVTTGRWDRDGDRTLGIEDLRPPYRSGLVLLCLLTPLEVGFLFGHSMKSLVVLLDWTTWVHQKSWWLKLVSILRVFRARKVYDDIQRLKDREKAHYYDDIQRLKDREKAHYYRSILVGFLEILFVLIFFIHLEGCLLYHIAAIWPNSKNTWIGAPVSDLSPINEVMKYYIPSVYFAMVTFTTVGNDLAFKFIIFTICYGDYHAVNELEKGFVIIALIFNFSLVVYLNGRLGLLLAKMQSKGKEVSSDVHFQES</sequence>
<keyword evidence="1" id="KW-0633">Potassium transport</keyword>
<organism evidence="8 9">
    <name type="scientific">Ziziphus jujuba var. spinosa</name>
    <dbReference type="NCBI Taxonomy" id="714518"/>
    <lineage>
        <taxon>Eukaryota</taxon>
        <taxon>Viridiplantae</taxon>
        <taxon>Streptophyta</taxon>
        <taxon>Embryophyta</taxon>
        <taxon>Tracheophyta</taxon>
        <taxon>Spermatophyta</taxon>
        <taxon>Magnoliopsida</taxon>
        <taxon>eudicotyledons</taxon>
        <taxon>Gunneridae</taxon>
        <taxon>Pentapetalae</taxon>
        <taxon>rosids</taxon>
        <taxon>fabids</taxon>
        <taxon>Rosales</taxon>
        <taxon>Rhamnaceae</taxon>
        <taxon>Paliureae</taxon>
        <taxon>Ziziphus</taxon>
    </lineage>
</organism>
<feature type="transmembrane region" description="Helical" evidence="7">
    <location>
        <begin position="256"/>
        <end position="281"/>
    </location>
</feature>
<feature type="compositionally biased region" description="Polar residues" evidence="6">
    <location>
        <begin position="73"/>
        <end position="86"/>
    </location>
</feature>
<feature type="region of interest" description="Disordered" evidence="6">
    <location>
        <begin position="59"/>
        <end position="93"/>
    </location>
</feature>
<dbReference type="PANTHER" id="PTHR45743">
    <property type="entry name" value="POTASSIUM CHANNEL AKT1"/>
    <property type="match status" value="1"/>
</dbReference>
<keyword evidence="7" id="KW-0472">Membrane</keyword>
<proteinExistence type="predicted"/>